<dbReference type="Proteomes" id="UP000010483">
    <property type="component" value="Chromosome"/>
</dbReference>
<dbReference type="PATRIC" id="fig|292563.3.peg.522"/>
<feature type="domain" description="Response regulatory" evidence="6">
    <location>
        <begin position="19"/>
        <end position="135"/>
    </location>
</feature>
<dbReference type="InterPro" id="IPR016032">
    <property type="entry name" value="Sig_transdc_resp-reg_C-effctor"/>
</dbReference>
<feature type="modified residue" description="4-aspartylphosphate" evidence="4">
    <location>
        <position position="68"/>
    </location>
</feature>
<evidence type="ECO:0000256" key="1">
    <source>
        <dbReference type="ARBA" id="ARBA00023015"/>
    </source>
</evidence>
<dbReference type="eggNOG" id="COG2197">
    <property type="taxonomic scope" value="Bacteria"/>
</dbReference>
<dbReference type="PROSITE" id="PS00622">
    <property type="entry name" value="HTH_LUXR_1"/>
    <property type="match status" value="1"/>
</dbReference>
<evidence type="ECO:0000256" key="4">
    <source>
        <dbReference type="PROSITE-ProRule" id="PRU00169"/>
    </source>
</evidence>
<dbReference type="SUPFAM" id="SSF46894">
    <property type="entry name" value="C-terminal effector domain of the bipartite response regulators"/>
    <property type="match status" value="1"/>
</dbReference>
<dbReference type="PRINTS" id="PR00038">
    <property type="entry name" value="HTHLUXR"/>
</dbReference>
<dbReference type="Gene3D" id="1.10.10.10">
    <property type="entry name" value="Winged helix-like DNA-binding domain superfamily/Winged helix DNA-binding domain"/>
    <property type="match status" value="1"/>
</dbReference>
<keyword evidence="1" id="KW-0805">Transcription regulation</keyword>
<dbReference type="Pfam" id="PF00196">
    <property type="entry name" value="GerE"/>
    <property type="match status" value="1"/>
</dbReference>
<dbReference type="CDD" id="cd06170">
    <property type="entry name" value="LuxR_C_like"/>
    <property type="match status" value="1"/>
</dbReference>
<dbReference type="InterPro" id="IPR036388">
    <property type="entry name" value="WH-like_DNA-bd_sf"/>
</dbReference>
<dbReference type="GO" id="GO:0006355">
    <property type="term" value="P:regulation of DNA-templated transcription"/>
    <property type="evidence" value="ECO:0007669"/>
    <property type="project" value="InterPro"/>
</dbReference>
<evidence type="ECO:0000313" key="7">
    <source>
        <dbReference type="EMBL" id="AFZ46480.1"/>
    </source>
</evidence>
<evidence type="ECO:0000259" key="6">
    <source>
        <dbReference type="PROSITE" id="PS50110"/>
    </source>
</evidence>
<dbReference type="AlphaFoldDB" id="K9YJ97"/>
<evidence type="ECO:0000256" key="3">
    <source>
        <dbReference type="ARBA" id="ARBA00023163"/>
    </source>
</evidence>
<dbReference type="STRING" id="292563.Cyast_0501"/>
<dbReference type="BioCyc" id="CSTA292563:G1353-505-MONOMER"/>
<evidence type="ECO:0000259" key="5">
    <source>
        <dbReference type="PROSITE" id="PS50043"/>
    </source>
</evidence>
<dbReference type="HOGENOM" id="CLU_000445_90_4_3"/>
<dbReference type="PANTHER" id="PTHR43214:SF41">
    <property type="entry name" value="NITRATE_NITRITE RESPONSE REGULATOR PROTEIN NARP"/>
    <property type="match status" value="1"/>
</dbReference>
<dbReference type="InterPro" id="IPR011006">
    <property type="entry name" value="CheY-like_superfamily"/>
</dbReference>
<dbReference type="KEGG" id="csn:Cyast_0501"/>
<dbReference type="PANTHER" id="PTHR43214">
    <property type="entry name" value="TWO-COMPONENT RESPONSE REGULATOR"/>
    <property type="match status" value="1"/>
</dbReference>
<dbReference type="SUPFAM" id="SSF52172">
    <property type="entry name" value="CheY-like"/>
    <property type="match status" value="1"/>
</dbReference>
<dbReference type="PROSITE" id="PS50110">
    <property type="entry name" value="RESPONSE_REGULATORY"/>
    <property type="match status" value="1"/>
</dbReference>
<dbReference type="SMART" id="SM00448">
    <property type="entry name" value="REC"/>
    <property type="match status" value="1"/>
</dbReference>
<sequence length="232" mass="26489">MLIVHGDVHSQCVFIMALQILVTDDDLQIQNLIKDYLELEGYSVILASDGEKALSLAQKYHPHLLISDIKMPHKDGYKLVKDLRKLPEFRLLPVIFLTQQDTIEAKIHGYQAGCDVYLAKPFEPMELAAIVRHLLERSQVIQAERLFPESHRSPPPQSLDNNSSHTCVSLTNREKEVLDLIIKGYSNIQIAQELYLSPKTIEKYVANLLKKTDSQNRTELVTFAFKNNLTHT</sequence>
<dbReference type="GO" id="GO:0003677">
    <property type="term" value="F:DNA binding"/>
    <property type="evidence" value="ECO:0007669"/>
    <property type="project" value="UniProtKB-KW"/>
</dbReference>
<dbReference type="InterPro" id="IPR001789">
    <property type="entry name" value="Sig_transdc_resp-reg_receiver"/>
</dbReference>
<keyword evidence="8" id="KW-1185">Reference proteome</keyword>
<evidence type="ECO:0000313" key="8">
    <source>
        <dbReference type="Proteomes" id="UP000010483"/>
    </source>
</evidence>
<dbReference type="InterPro" id="IPR039420">
    <property type="entry name" value="WalR-like"/>
</dbReference>
<dbReference type="SMART" id="SM00421">
    <property type="entry name" value="HTH_LUXR"/>
    <property type="match status" value="1"/>
</dbReference>
<dbReference type="GO" id="GO:0000160">
    <property type="term" value="P:phosphorelay signal transduction system"/>
    <property type="evidence" value="ECO:0007669"/>
    <property type="project" value="InterPro"/>
</dbReference>
<feature type="domain" description="HTH luxR-type" evidence="5">
    <location>
        <begin position="163"/>
        <end position="228"/>
    </location>
</feature>
<keyword evidence="2" id="KW-0238">DNA-binding</keyword>
<dbReference type="Pfam" id="PF00072">
    <property type="entry name" value="Response_reg"/>
    <property type="match status" value="1"/>
</dbReference>
<keyword evidence="3" id="KW-0804">Transcription</keyword>
<evidence type="ECO:0000256" key="2">
    <source>
        <dbReference type="ARBA" id="ARBA00023125"/>
    </source>
</evidence>
<dbReference type="PROSITE" id="PS50043">
    <property type="entry name" value="HTH_LUXR_2"/>
    <property type="match status" value="1"/>
</dbReference>
<dbReference type="EMBL" id="CP003940">
    <property type="protein sequence ID" value="AFZ46480.1"/>
    <property type="molecule type" value="Genomic_DNA"/>
</dbReference>
<dbReference type="InterPro" id="IPR000792">
    <property type="entry name" value="Tscrpt_reg_LuxR_C"/>
</dbReference>
<reference evidence="8" key="1">
    <citation type="journal article" date="2013" name="Proc. Natl. Acad. Sci. U.S.A.">
        <title>Improving the coverage of the cyanobacterial phylum using diversity-driven genome sequencing.</title>
        <authorList>
            <person name="Shih P.M."/>
            <person name="Wu D."/>
            <person name="Latifi A."/>
            <person name="Axen S.D."/>
            <person name="Fewer D.P."/>
            <person name="Talla E."/>
            <person name="Calteau A."/>
            <person name="Cai F."/>
            <person name="Tandeau de Marsac N."/>
            <person name="Rippka R."/>
            <person name="Herdman M."/>
            <person name="Sivonen K."/>
            <person name="Coursin T."/>
            <person name="Laurent T."/>
            <person name="Goodwin L."/>
            <person name="Nolan M."/>
            <person name="Davenport K.W."/>
            <person name="Han C.S."/>
            <person name="Rubin E.M."/>
            <person name="Eisen J.A."/>
            <person name="Woyke T."/>
            <person name="Gugger M."/>
            <person name="Kerfeld C.A."/>
        </authorList>
    </citation>
    <scope>NUCLEOTIDE SEQUENCE [LARGE SCALE GENOMIC DNA]</scope>
    <source>
        <strain evidence="8">ATCC 29140 / PCC 7202</strain>
    </source>
</reference>
<organism evidence="7 8">
    <name type="scientific">Cyanobacterium stanieri (strain ATCC 29140 / PCC 7202)</name>
    <dbReference type="NCBI Taxonomy" id="292563"/>
    <lineage>
        <taxon>Bacteria</taxon>
        <taxon>Bacillati</taxon>
        <taxon>Cyanobacteriota</taxon>
        <taxon>Cyanophyceae</taxon>
        <taxon>Oscillatoriophycideae</taxon>
        <taxon>Chroococcales</taxon>
        <taxon>Geminocystaceae</taxon>
        <taxon>Cyanobacterium</taxon>
    </lineage>
</organism>
<keyword evidence="4" id="KW-0597">Phosphoprotein</keyword>
<accession>K9YJ97</accession>
<proteinExistence type="predicted"/>
<gene>
    <name evidence="7" type="ordered locus">Cyast_0501</name>
</gene>
<name>K9YJ97_CYASC</name>
<protein>
    <submittedName>
        <fullName evidence="7">Two component transcriptional regulator, LuxR family</fullName>
    </submittedName>
</protein>
<dbReference type="Gene3D" id="3.40.50.2300">
    <property type="match status" value="1"/>
</dbReference>